<proteinExistence type="predicted"/>
<dbReference type="Proteomes" id="UP000218366">
    <property type="component" value="Unassembled WGS sequence"/>
</dbReference>
<reference evidence="1 2" key="1">
    <citation type="submission" date="2017-09" db="EMBL/GenBank/DDBJ databases">
        <title>Sphingomonas spermidinifaciens 9NM-10, whole genome shotgun sequence.</title>
        <authorList>
            <person name="Feng G."/>
            <person name="Zhu H."/>
        </authorList>
    </citation>
    <scope>NUCLEOTIDE SEQUENCE [LARGE SCALE GENOMIC DNA]</scope>
    <source>
        <strain evidence="1 2">9NM-10</strain>
    </source>
</reference>
<dbReference type="OrthoDB" id="7855653at2"/>
<evidence type="ECO:0000313" key="1">
    <source>
        <dbReference type="EMBL" id="PCD02145.1"/>
    </source>
</evidence>
<sequence>MISMLFAVVIQGSVPPPPPLHGGPAPMTCPVGGETFAPYQATHYSTYGERPDGRPYSYMPMPLPVPECPTNKLVVFDDFTPAEVETLAKLIAAPDYAALLTTDNAFYRGYWLATRLQRPSDLSLGLLNAAIWRETPGHGQREKGDAVRAARYRETLVREVERLPAGVAAKDRLWLQARAANALRELGRFEEAEAMRMQALTLAGSVPETSWQDYLERLAPVIARRDASAEPLDMIPQEEAGRICMDETDLSDFARSVCARPDVASETETYRKILAN</sequence>
<dbReference type="EMBL" id="NWMW01000002">
    <property type="protein sequence ID" value="PCD02145.1"/>
    <property type="molecule type" value="Genomic_DNA"/>
</dbReference>
<protein>
    <submittedName>
        <fullName evidence="1">Uncharacterized protein</fullName>
    </submittedName>
</protein>
<gene>
    <name evidence="1" type="ORF">COC42_11790</name>
</gene>
<keyword evidence="2" id="KW-1185">Reference proteome</keyword>
<evidence type="ECO:0000313" key="2">
    <source>
        <dbReference type="Proteomes" id="UP000218366"/>
    </source>
</evidence>
<name>A0A2A4B2F2_9SPHN</name>
<comment type="caution">
    <text evidence="1">The sequence shown here is derived from an EMBL/GenBank/DDBJ whole genome shotgun (WGS) entry which is preliminary data.</text>
</comment>
<organism evidence="1 2">
    <name type="scientific">Sphingomonas spermidinifaciens</name>
    <dbReference type="NCBI Taxonomy" id="1141889"/>
    <lineage>
        <taxon>Bacteria</taxon>
        <taxon>Pseudomonadati</taxon>
        <taxon>Pseudomonadota</taxon>
        <taxon>Alphaproteobacteria</taxon>
        <taxon>Sphingomonadales</taxon>
        <taxon>Sphingomonadaceae</taxon>
        <taxon>Sphingomonas</taxon>
    </lineage>
</organism>
<accession>A0A2A4B2F2</accession>
<dbReference type="AlphaFoldDB" id="A0A2A4B2F2"/>
<dbReference type="RefSeq" id="WP_096343523.1">
    <property type="nucleotide sequence ID" value="NZ_NWMW01000002.1"/>
</dbReference>